<evidence type="ECO:0000313" key="5">
    <source>
        <dbReference type="EMBL" id="MSS27632.1"/>
    </source>
</evidence>
<dbReference type="PROSITE" id="PS01124">
    <property type="entry name" value="HTH_ARAC_FAMILY_2"/>
    <property type="match status" value="1"/>
</dbReference>
<dbReference type="AlphaFoldDB" id="A0A6L5XKE5"/>
<dbReference type="InterPro" id="IPR009057">
    <property type="entry name" value="Homeodomain-like_sf"/>
</dbReference>
<keyword evidence="1" id="KW-0805">Transcription regulation</keyword>
<dbReference type="InterPro" id="IPR050204">
    <property type="entry name" value="AraC_XylS_family_regulators"/>
</dbReference>
<comment type="caution">
    <text evidence="5">The sequence shown here is derived from an EMBL/GenBank/DDBJ whole genome shotgun (WGS) entry which is preliminary data.</text>
</comment>
<sequence length="274" mass="31109">MPGGTRVIRFDADLHIEACWFHGLLQNFPNHFHEHYVIGCIDGGRRRVLCNNKEYLAKAGDLILFNPRDNHACSQVGEEPLNWRCLHVAGETMRRLTRQITGRETLPAFAPNIVPQSELAPLLRDLHAMILEEFVDFCKEELLLALLGQLLEDFAAPFAQPASQAGDAPLRAVCDFLEEHYAERISLDDLSRLAGLDKYYLLRAFTRSRGITPYRYLENVRIARAKALLEAGVPPVEAALNTGFTDQSHFTKFFKCFIGLTPRQYQRIFIPAGR</sequence>
<keyword evidence="3" id="KW-0804">Transcription</keyword>
<dbReference type="RefSeq" id="WP_154510137.1">
    <property type="nucleotide sequence ID" value="NZ_VUMH01000004.1"/>
</dbReference>
<name>A0A6L5XKE5_9BACT</name>
<dbReference type="SMART" id="SM00342">
    <property type="entry name" value="HTH_ARAC"/>
    <property type="match status" value="1"/>
</dbReference>
<keyword evidence="6" id="KW-1185">Reference proteome</keyword>
<dbReference type="Gene3D" id="2.60.120.10">
    <property type="entry name" value="Jelly Rolls"/>
    <property type="match status" value="1"/>
</dbReference>
<dbReference type="PANTHER" id="PTHR46796:SF2">
    <property type="entry name" value="TRANSCRIPTIONAL REGULATORY PROTEIN"/>
    <property type="match status" value="1"/>
</dbReference>
<dbReference type="Pfam" id="PF02311">
    <property type="entry name" value="AraC_binding"/>
    <property type="match status" value="1"/>
</dbReference>
<reference evidence="5 6" key="1">
    <citation type="submission" date="2019-09" db="EMBL/GenBank/DDBJ databases">
        <title>In-depth cultivation of the pig gut microbiome towards novel bacterial diversity and tailored functional studies.</title>
        <authorList>
            <person name="Wylensek D."/>
            <person name="Hitch T.C.A."/>
            <person name="Clavel T."/>
        </authorList>
    </citation>
    <scope>NUCLEOTIDE SEQUENCE [LARGE SCALE GENOMIC DNA]</scope>
    <source>
        <strain evidence="5 6">PG-178-WT-4</strain>
    </source>
</reference>
<proteinExistence type="predicted"/>
<dbReference type="Proteomes" id="UP000477488">
    <property type="component" value="Unassembled WGS sequence"/>
</dbReference>
<dbReference type="InterPro" id="IPR014710">
    <property type="entry name" value="RmlC-like_jellyroll"/>
</dbReference>
<protein>
    <submittedName>
        <fullName evidence="5">AraC family transcriptional regulator</fullName>
    </submittedName>
</protein>
<evidence type="ECO:0000256" key="2">
    <source>
        <dbReference type="ARBA" id="ARBA00023125"/>
    </source>
</evidence>
<dbReference type="PANTHER" id="PTHR46796">
    <property type="entry name" value="HTH-TYPE TRANSCRIPTIONAL ACTIVATOR RHAS-RELATED"/>
    <property type="match status" value="1"/>
</dbReference>
<dbReference type="SUPFAM" id="SSF46689">
    <property type="entry name" value="Homeodomain-like"/>
    <property type="match status" value="2"/>
</dbReference>
<evidence type="ECO:0000256" key="3">
    <source>
        <dbReference type="ARBA" id="ARBA00023163"/>
    </source>
</evidence>
<evidence type="ECO:0000313" key="6">
    <source>
        <dbReference type="Proteomes" id="UP000477488"/>
    </source>
</evidence>
<evidence type="ECO:0000259" key="4">
    <source>
        <dbReference type="PROSITE" id="PS01124"/>
    </source>
</evidence>
<feature type="domain" description="HTH araC/xylS-type" evidence="4">
    <location>
        <begin position="171"/>
        <end position="268"/>
    </location>
</feature>
<accession>A0A6L5XKE5</accession>
<dbReference type="Pfam" id="PF12833">
    <property type="entry name" value="HTH_18"/>
    <property type="match status" value="1"/>
</dbReference>
<dbReference type="InterPro" id="IPR037923">
    <property type="entry name" value="HTH-like"/>
</dbReference>
<organism evidence="5 6">
    <name type="scientific">Desulfovibrio porci</name>
    <dbReference type="NCBI Taxonomy" id="2605782"/>
    <lineage>
        <taxon>Bacteria</taxon>
        <taxon>Pseudomonadati</taxon>
        <taxon>Thermodesulfobacteriota</taxon>
        <taxon>Desulfovibrionia</taxon>
        <taxon>Desulfovibrionales</taxon>
        <taxon>Desulfovibrionaceae</taxon>
        <taxon>Desulfovibrio</taxon>
    </lineage>
</organism>
<gene>
    <name evidence="5" type="ORF">FYJ44_06115</name>
</gene>
<dbReference type="SUPFAM" id="SSF51215">
    <property type="entry name" value="Regulatory protein AraC"/>
    <property type="match status" value="1"/>
</dbReference>
<dbReference type="InterPro" id="IPR003313">
    <property type="entry name" value="AraC-bd"/>
</dbReference>
<dbReference type="GO" id="GO:0003700">
    <property type="term" value="F:DNA-binding transcription factor activity"/>
    <property type="evidence" value="ECO:0007669"/>
    <property type="project" value="InterPro"/>
</dbReference>
<dbReference type="InterPro" id="IPR018060">
    <property type="entry name" value="HTH_AraC"/>
</dbReference>
<keyword evidence="2" id="KW-0238">DNA-binding</keyword>
<dbReference type="Gene3D" id="1.10.10.60">
    <property type="entry name" value="Homeodomain-like"/>
    <property type="match status" value="1"/>
</dbReference>
<dbReference type="GO" id="GO:0043565">
    <property type="term" value="F:sequence-specific DNA binding"/>
    <property type="evidence" value="ECO:0007669"/>
    <property type="project" value="InterPro"/>
</dbReference>
<dbReference type="EMBL" id="VUMH01000004">
    <property type="protein sequence ID" value="MSS27632.1"/>
    <property type="molecule type" value="Genomic_DNA"/>
</dbReference>
<evidence type="ECO:0000256" key="1">
    <source>
        <dbReference type="ARBA" id="ARBA00023015"/>
    </source>
</evidence>